<feature type="compositionally biased region" description="Pro residues" evidence="1">
    <location>
        <begin position="1"/>
        <end position="11"/>
    </location>
</feature>
<feature type="region of interest" description="Disordered" evidence="1">
    <location>
        <begin position="1"/>
        <end position="37"/>
    </location>
</feature>
<comment type="caution">
    <text evidence="2">The sequence shown here is derived from an EMBL/GenBank/DDBJ whole genome shotgun (WGS) entry which is preliminary data.</text>
</comment>
<dbReference type="AlphaFoldDB" id="A0A5N6MJT9"/>
<gene>
    <name evidence="2" type="ORF">E3N88_29788</name>
</gene>
<protein>
    <submittedName>
        <fullName evidence="2">Uncharacterized protein</fullName>
    </submittedName>
</protein>
<evidence type="ECO:0000256" key="1">
    <source>
        <dbReference type="SAM" id="MobiDB-lite"/>
    </source>
</evidence>
<evidence type="ECO:0000313" key="3">
    <source>
        <dbReference type="Proteomes" id="UP000326396"/>
    </source>
</evidence>
<accession>A0A5N6MJT9</accession>
<evidence type="ECO:0000313" key="2">
    <source>
        <dbReference type="EMBL" id="KAD3640565.1"/>
    </source>
</evidence>
<proteinExistence type="predicted"/>
<feature type="compositionally biased region" description="Low complexity" evidence="1">
    <location>
        <begin position="27"/>
        <end position="36"/>
    </location>
</feature>
<dbReference type="Proteomes" id="UP000326396">
    <property type="component" value="Linkage Group LG5"/>
</dbReference>
<name>A0A5N6MJT9_9ASTR</name>
<dbReference type="EMBL" id="SZYD01000015">
    <property type="protein sequence ID" value="KAD3640565.1"/>
    <property type="molecule type" value="Genomic_DNA"/>
</dbReference>
<reference evidence="2 3" key="1">
    <citation type="submission" date="2019-05" db="EMBL/GenBank/DDBJ databases">
        <title>Mikania micrantha, genome provides insights into the molecular mechanism of rapid growth.</title>
        <authorList>
            <person name="Liu B."/>
        </authorList>
    </citation>
    <scope>NUCLEOTIDE SEQUENCE [LARGE SCALE GENOMIC DNA]</scope>
    <source>
        <strain evidence="2">NLD-2019</strain>
        <tissue evidence="2">Leaf</tissue>
    </source>
</reference>
<sequence length="92" mass="10354">MLNYPTTPPFHRPFATTTEQHVRRLRPSPSSNPSIPCGAKASRETLVITSNFGSLVAPDDELIQEAFLLKLFCNPITADVEFFKRYQVTTDL</sequence>
<organism evidence="2 3">
    <name type="scientific">Mikania micrantha</name>
    <name type="common">bitter vine</name>
    <dbReference type="NCBI Taxonomy" id="192012"/>
    <lineage>
        <taxon>Eukaryota</taxon>
        <taxon>Viridiplantae</taxon>
        <taxon>Streptophyta</taxon>
        <taxon>Embryophyta</taxon>
        <taxon>Tracheophyta</taxon>
        <taxon>Spermatophyta</taxon>
        <taxon>Magnoliopsida</taxon>
        <taxon>eudicotyledons</taxon>
        <taxon>Gunneridae</taxon>
        <taxon>Pentapetalae</taxon>
        <taxon>asterids</taxon>
        <taxon>campanulids</taxon>
        <taxon>Asterales</taxon>
        <taxon>Asteraceae</taxon>
        <taxon>Asteroideae</taxon>
        <taxon>Heliantheae alliance</taxon>
        <taxon>Eupatorieae</taxon>
        <taxon>Mikania</taxon>
    </lineage>
</organism>
<keyword evidence="3" id="KW-1185">Reference proteome</keyword>